<evidence type="ECO:0000256" key="4">
    <source>
        <dbReference type="ARBA" id="ARBA00022825"/>
    </source>
</evidence>
<dbReference type="PROSITE" id="PS00138">
    <property type="entry name" value="SUBTILASE_SER"/>
    <property type="match status" value="1"/>
</dbReference>
<keyword evidence="9" id="KW-1185">Reference proteome</keyword>
<dbReference type="GO" id="GO:0004252">
    <property type="term" value="F:serine-type endopeptidase activity"/>
    <property type="evidence" value="ECO:0007669"/>
    <property type="project" value="UniProtKB-UniRule"/>
</dbReference>
<feature type="active site" description="Charge relay system" evidence="5">
    <location>
        <position position="383"/>
    </location>
</feature>
<dbReference type="CDD" id="cd05561">
    <property type="entry name" value="Peptidases_S8_4"/>
    <property type="match status" value="1"/>
</dbReference>
<dbReference type="InterPro" id="IPR023828">
    <property type="entry name" value="Peptidase_S8_Ser-AS"/>
</dbReference>
<feature type="domain" description="Peptidase S8/S53" evidence="7">
    <location>
        <begin position="200"/>
        <end position="396"/>
    </location>
</feature>
<dbReference type="RefSeq" id="WP_160364314.1">
    <property type="nucleotide sequence ID" value="NZ_JACEIB010000027.1"/>
</dbReference>
<keyword evidence="6" id="KW-0732">Signal</keyword>
<comment type="caution">
    <text evidence="8">The sequence shown here is derived from an EMBL/GenBank/DDBJ whole genome shotgun (WGS) entry which is preliminary data.</text>
</comment>
<proteinExistence type="inferred from homology"/>
<dbReference type="Gene3D" id="3.40.50.200">
    <property type="entry name" value="Peptidase S8/S53 domain"/>
    <property type="match status" value="1"/>
</dbReference>
<dbReference type="GO" id="GO:0006508">
    <property type="term" value="P:proteolysis"/>
    <property type="evidence" value="ECO:0007669"/>
    <property type="project" value="UniProtKB-KW"/>
</dbReference>
<dbReference type="PANTHER" id="PTHR43806">
    <property type="entry name" value="PEPTIDASE S8"/>
    <property type="match status" value="1"/>
</dbReference>
<dbReference type="SUPFAM" id="SSF52743">
    <property type="entry name" value="Subtilisin-like"/>
    <property type="match status" value="1"/>
</dbReference>
<reference evidence="8 9" key="1">
    <citation type="submission" date="2020-07" db="EMBL/GenBank/DDBJ databases">
        <authorList>
            <person name="Sun Q."/>
        </authorList>
    </citation>
    <scope>NUCLEOTIDE SEQUENCE [LARGE SCALE GENOMIC DNA]</scope>
    <source>
        <strain evidence="8 9">CGMCC 1.13654</strain>
    </source>
</reference>
<evidence type="ECO:0000256" key="1">
    <source>
        <dbReference type="ARBA" id="ARBA00011073"/>
    </source>
</evidence>
<comment type="similarity">
    <text evidence="1 5">Belongs to the peptidase S8 family.</text>
</comment>
<sequence>MRGRWMAMAAMLGLAMPVTAQLLPSLGGGGAGAPLGGLTGGLLGQRGDGGMALGEGIQGGLDFVGGIARDLSPADLLSLRKDRLRELVRDNRAALDVDDSGNPIRRDEIVATAPTDAALSAARHSGFTVLRRETVEGLDLPLVVLAPPHGVPARKAIAKLEAADPQGSYALNHVYEPAFADLQPGGGAAKQGRAGGAAMGLIDGGIGSHPAFAGAAIEQRGFAGAVKASGHGTAVASLMVGQAGAFHGVLPGGRLLAADVYGGSEANGSAEAIVRALGWLTARGVRVVNVSLVGPSNPLLAAGVRAAQAKGVLIVAAVGNDGPAAPPQYPASYPGVVAVTGVDAKGRVLIEAGQAAHLDFAAPGADMAGAVPGGKWEALRGTSFAAPLVAASLARLDRGDGGQALAALGGEAKPGRKVGRGIVCGDCAIAPRAVGIK</sequence>
<evidence type="ECO:0000256" key="3">
    <source>
        <dbReference type="ARBA" id="ARBA00022801"/>
    </source>
</evidence>
<feature type="signal peptide" evidence="6">
    <location>
        <begin position="1"/>
        <end position="20"/>
    </location>
</feature>
<dbReference type="PROSITE" id="PS00137">
    <property type="entry name" value="SUBTILASE_HIS"/>
    <property type="match status" value="1"/>
</dbReference>
<evidence type="ECO:0000313" key="9">
    <source>
        <dbReference type="Proteomes" id="UP000570166"/>
    </source>
</evidence>
<evidence type="ECO:0000256" key="6">
    <source>
        <dbReference type="SAM" id="SignalP"/>
    </source>
</evidence>
<feature type="active site" description="Charge relay system" evidence="5">
    <location>
        <position position="231"/>
    </location>
</feature>
<dbReference type="InterPro" id="IPR050131">
    <property type="entry name" value="Peptidase_S8_subtilisin-like"/>
</dbReference>
<dbReference type="Proteomes" id="UP000570166">
    <property type="component" value="Unassembled WGS sequence"/>
</dbReference>
<protein>
    <submittedName>
        <fullName evidence="8">S8 family serine peptidase</fullName>
    </submittedName>
</protein>
<accession>A0A838LC87</accession>
<evidence type="ECO:0000313" key="8">
    <source>
        <dbReference type="EMBL" id="MBA2936470.1"/>
    </source>
</evidence>
<dbReference type="PANTHER" id="PTHR43806:SF11">
    <property type="entry name" value="CEREVISIN-RELATED"/>
    <property type="match status" value="1"/>
</dbReference>
<name>A0A838LC87_9SPHN</name>
<dbReference type="Pfam" id="PF00082">
    <property type="entry name" value="Peptidase_S8"/>
    <property type="match status" value="1"/>
</dbReference>
<dbReference type="EMBL" id="JACEIB010000027">
    <property type="protein sequence ID" value="MBA2936470.1"/>
    <property type="molecule type" value="Genomic_DNA"/>
</dbReference>
<evidence type="ECO:0000256" key="5">
    <source>
        <dbReference type="PROSITE-ProRule" id="PRU01240"/>
    </source>
</evidence>
<dbReference type="InterPro" id="IPR022398">
    <property type="entry name" value="Peptidase_S8_His-AS"/>
</dbReference>
<keyword evidence="2 5" id="KW-0645">Protease</keyword>
<dbReference type="InterPro" id="IPR000209">
    <property type="entry name" value="Peptidase_S8/S53_dom"/>
</dbReference>
<feature type="active site" description="Charge relay system" evidence="5">
    <location>
        <position position="203"/>
    </location>
</feature>
<gene>
    <name evidence="8" type="ORF">HZF05_20495</name>
</gene>
<dbReference type="PROSITE" id="PS51892">
    <property type="entry name" value="SUBTILASE"/>
    <property type="match status" value="1"/>
</dbReference>
<feature type="chain" id="PRO_5032970906" evidence="6">
    <location>
        <begin position="21"/>
        <end position="437"/>
    </location>
</feature>
<organism evidence="8 9">
    <name type="scientific">Sphingomonas chungangi</name>
    <dbReference type="NCBI Taxonomy" id="2683589"/>
    <lineage>
        <taxon>Bacteria</taxon>
        <taxon>Pseudomonadati</taxon>
        <taxon>Pseudomonadota</taxon>
        <taxon>Alphaproteobacteria</taxon>
        <taxon>Sphingomonadales</taxon>
        <taxon>Sphingomonadaceae</taxon>
        <taxon>Sphingomonas</taxon>
    </lineage>
</organism>
<evidence type="ECO:0000259" key="7">
    <source>
        <dbReference type="Pfam" id="PF00082"/>
    </source>
</evidence>
<dbReference type="AlphaFoldDB" id="A0A838LC87"/>
<dbReference type="InterPro" id="IPR036852">
    <property type="entry name" value="Peptidase_S8/S53_dom_sf"/>
</dbReference>
<evidence type="ECO:0000256" key="2">
    <source>
        <dbReference type="ARBA" id="ARBA00022670"/>
    </source>
</evidence>
<keyword evidence="4 5" id="KW-0720">Serine protease</keyword>
<keyword evidence="3 5" id="KW-0378">Hydrolase</keyword>